<dbReference type="RefSeq" id="WP_091966091.1">
    <property type="nucleotide sequence ID" value="NZ_FMAI01000029.1"/>
</dbReference>
<keyword evidence="3" id="KW-1185">Reference proteome</keyword>
<organism evidence="2 3">
    <name type="scientific">Bradyrhizobium shewense</name>
    <dbReference type="NCBI Taxonomy" id="1761772"/>
    <lineage>
        <taxon>Bacteria</taxon>
        <taxon>Pseudomonadati</taxon>
        <taxon>Pseudomonadota</taxon>
        <taxon>Alphaproteobacteria</taxon>
        <taxon>Hyphomicrobiales</taxon>
        <taxon>Nitrobacteraceae</taxon>
        <taxon>Bradyrhizobium</taxon>
    </lineage>
</organism>
<reference evidence="3" key="1">
    <citation type="submission" date="2016-08" db="EMBL/GenBank/DDBJ databases">
        <authorList>
            <person name="Varghese N."/>
            <person name="Submissions Spin"/>
        </authorList>
    </citation>
    <scope>NUCLEOTIDE SEQUENCE [LARGE SCALE GENOMIC DNA]</scope>
    <source>
        <strain evidence="3">ERR11</strain>
    </source>
</reference>
<accession>A0A1C3XR18</accession>
<name>A0A1C3XR18_9BRAD</name>
<feature type="domain" description="Protein NO VEIN C-terminal" evidence="1">
    <location>
        <begin position="164"/>
        <end position="261"/>
    </location>
</feature>
<dbReference type="InterPro" id="IPR024975">
    <property type="entry name" value="NOV_C"/>
</dbReference>
<dbReference type="AlphaFoldDB" id="A0A1C3XR18"/>
<evidence type="ECO:0000313" key="3">
    <source>
        <dbReference type="Proteomes" id="UP000199184"/>
    </source>
</evidence>
<evidence type="ECO:0000259" key="1">
    <source>
        <dbReference type="Pfam" id="PF13020"/>
    </source>
</evidence>
<gene>
    <name evidence="2" type="ORF">GA0061098_102964</name>
</gene>
<dbReference type="EMBL" id="FMAI01000029">
    <property type="protein sequence ID" value="SCB54711.1"/>
    <property type="molecule type" value="Genomic_DNA"/>
</dbReference>
<proteinExistence type="predicted"/>
<dbReference type="Pfam" id="PF13020">
    <property type="entry name" value="NOV_C"/>
    <property type="match status" value="1"/>
</dbReference>
<evidence type="ECO:0000313" key="2">
    <source>
        <dbReference type="EMBL" id="SCB54711.1"/>
    </source>
</evidence>
<dbReference type="Proteomes" id="UP000199184">
    <property type="component" value="Unassembled WGS sequence"/>
</dbReference>
<sequence>MDPEQIEGIAGTPWTETEISAVVDSYFRMLASEKAGIAYSKADNWRRLMTTVRRSKGSIERKLQNISAVLDVLGAQWINGYKPLAHYQDALVPAVERNIRREPNFLYPASTDTQPLALNDDTIFVAPPQFTDLDKVLPPAIRQLVGKFDPAERDARNRDLGKAGEKFVVEFERIRLRQAGREDLADDVRWVSDLDGDGYGYDVRSFEPDGQERLLEIKTTCGHERTPFWLTKREVDVAAERRDRYRVRRVFHFRNHAQMFEIAPPLEDALFMTPTTYSAEPR</sequence>
<protein>
    <recommendedName>
        <fullName evidence="1">Protein NO VEIN C-terminal domain-containing protein</fullName>
    </recommendedName>
</protein>